<keyword evidence="2 4" id="KW-0548">Nucleotidyltransferase</keyword>
<evidence type="ECO:0000313" key="4">
    <source>
        <dbReference type="EMBL" id="PLQ02333.1"/>
    </source>
</evidence>
<dbReference type="Proteomes" id="UP000234341">
    <property type="component" value="Unassembled WGS sequence"/>
</dbReference>
<reference evidence="4 5" key="1">
    <citation type="submission" date="2017-12" db="EMBL/GenBank/DDBJ databases">
        <title>Genome sequence of the active heterotrophic nitrifier-denitrifier, Cupriavidus pauculus UM1.</title>
        <authorList>
            <person name="Putonti C."/>
            <person name="Castignetti D."/>
        </authorList>
    </citation>
    <scope>NUCLEOTIDE SEQUENCE [LARGE SCALE GENOMIC DNA]</scope>
    <source>
        <strain evidence="4 5">UM1</strain>
    </source>
</reference>
<dbReference type="EMBL" id="PJRP01000001">
    <property type="protein sequence ID" value="PLQ02333.1"/>
    <property type="molecule type" value="Genomic_DNA"/>
</dbReference>
<keyword evidence="1 4" id="KW-0808">Transferase</keyword>
<comment type="caution">
    <text evidence="4">The sequence shown here is derived from an EMBL/GenBank/DDBJ whole genome shotgun (WGS) entry which is preliminary data.</text>
</comment>
<dbReference type="Pfam" id="PF00483">
    <property type="entry name" value="NTP_transferase"/>
    <property type="match status" value="1"/>
</dbReference>
<evidence type="ECO:0000256" key="1">
    <source>
        <dbReference type="ARBA" id="ARBA00022679"/>
    </source>
</evidence>
<feature type="domain" description="Nucleotidyl transferase" evidence="3">
    <location>
        <begin position="2"/>
        <end position="154"/>
    </location>
</feature>
<dbReference type="STRING" id="82633.GCA_000974605_04967"/>
<dbReference type="InterPro" id="IPR050065">
    <property type="entry name" value="GlmU-like"/>
</dbReference>
<dbReference type="GO" id="GO:0016779">
    <property type="term" value="F:nucleotidyltransferase activity"/>
    <property type="evidence" value="ECO:0007669"/>
    <property type="project" value="UniProtKB-KW"/>
</dbReference>
<sequence length="236" mass="25501">MKAMIFAAGRGDRMRPLTDTTPKPLLAVGGKPLIVWQIEALARAGFSDIVVNHAWLGDKLETALGDGRQFGVRIHWSAEGTALETAGGIAHALPLLTADGGDGVFLAVSGDIFCDFDYRQLLPRTRAMASAARPQMHLVMVPNPPFHPHGDFVLGNDGHLRMPTDGAAGEALTFGNIGLYDTRLFRDIAPGQKVAMSPYYRDAIRQGTATGERFDGRWENVGTPEQLAALDRALRV</sequence>
<evidence type="ECO:0000313" key="5">
    <source>
        <dbReference type="Proteomes" id="UP000234341"/>
    </source>
</evidence>
<dbReference type="CDD" id="cd06422">
    <property type="entry name" value="NTP_transferase_like_1"/>
    <property type="match status" value="1"/>
</dbReference>
<dbReference type="PANTHER" id="PTHR43584">
    <property type="entry name" value="NUCLEOTIDYL TRANSFERASE"/>
    <property type="match status" value="1"/>
</dbReference>
<dbReference type="PANTHER" id="PTHR43584:SF8">
    <property type="entry name" value="N-ACETYLMURAMATE ALPHA-1-PHOSPHATE URIDYLYLTRANSFERASE"/>
    <property type="match status" value="1"/>
</dbReference>
<dbReference type="NCBIfam" id="NF045761">
    <property type="entry name" value="NAMPUrTaseMurU"/>
    <property type="match status" value="1"/>
</dbReference>
<evidence type="ECO:0000259" key="3">
    <source>
        <dbReference type="Pfam" id="PF00483"/>
    </source>
</evidence>
<dbReference type="Gene3D" id="3.90.550.10">
    <property type="entry name" value="Spore Coat Polysaccharide Biosynthesis Protein SpsA, Chain A"/>
    <property type="match status" value="1"/>
</dbReference>
<protein>
    <submittedName>
        <fullName evidence="4">Mannose-1-phosphate guanylyltransferase</fullName>
    </submittedName>
</protein>
<dbReference type="AlphaFoldDB" id="A0A2N5CJD4"/>
<evidence type="ECO:0000256" key="2">
    <source>
        <dbReference type="ARBA" id="ARBA00022695"/>
    </source>
</evidence>
<dbReference type="InterPro" id="IPR005835">
    <property type="entry name" value="NTP_transferase_dom"/>
</dbReference>
<dbReference type="SUPFAM" id="SSF53448">
    <property type="entry name" value="Nucleotide-diphospho-sugar transferases"/>
    <property type="match status" value="1"/>
</dbReference>
<name>A0A2N5CJD4_9BURK</name>
<dbReference type="RefSeq" id="WP_101680106.1">
    <property type="nucleotide sequence ID" value="NZ_PJRP01000001.1"/>
</dbReference>
<dbReference type="OrthoDB" id="9788272at2"/>
<gene>
    <name evidence="4" type="ORF">CYJ10_03295</name>
</gene>
<dbReference type="InterPro" id="IPR029044">
    <property type="entry name" value="Nucleotide-diphossugar_trans"/>
</dbReference>
<dbReference type="InterPro" id="IPR054790">
    <property type="entry name" value="MurU"/>
</dbReference>
<proteinExistence type="predicted"/>
<organism evidence="4 5">
    <name type="scientific">Cupriavidus pauculus</name>
    <dbReference type="NCBI Taxonomy" id="82633"/>
    <lineage>
        <taxon>Bacteria</taxon>
        <taxon>Pseudomonadati</taxon>
        <taxon>Pseudomonadota</taxon>
        <taxon>Betaproteobacteria</taxon>
        <taxon>Burkholderiales</taxon>
        <taxon>Burkholderiaceae</taxon>
        <taxon>Cupriavidus</taxon>
    </lineage>
</organism>
<accession>A0A2N5CJD4</accession>